<reference evidence="1 2" key="1">
    <citation type="submission" date="2019-03" db="EMBL/GenBank/DDBJ databases">
        <title>Genomic Encyclopedia of Type Strains, Phase III (KMG-III): the genomes of soil and plant-associated and newly described type strains.</title>
        <authorList>
            <person name="Whitman W."/>
        </authorList>
    </citation>
    <scope>NUCLEOTIDE SEQUENCE [LARGE SCALE GENOMIC DNA]</scope>
    <source>
        <strain evidence="1 2">CECT 8446</strain>
    </source>
</reference>
<dbReference type="OrthoDB" id="9771071at2"/>
<dbReference type="Proteomes" id="UP000294535">
    <property type="component" value="Unassembled WGS sequence"/>
</dbReference>
<evidence type="ECO:0000313" key="1">
    <source>
        <dbReference type="EMBL" id="TDQ16627.1"/>
    </source>
</evidence>
<protein>
    <recommendedName>
        <fullName evidence="3">Surface antigen-like protein</fullName>
    </recommendedName>
</protein>
<comment type="caution">
    <text evidence="1">The sequence shown here is derived from an EMBL/GenBank/DDBJ whole genome shotgun (WGS) entry which is preliminary data.</text>
</comment>
<evidence type="ECO:0008006" key="3">
    <source>
        <dbReference type="Google" id="ProtNLM"/>
    </source>
</evidence>
<dbReference type="EMBL" id="SNYF01000007">
    <property type="protein sequence ID" value="TDQ16627.1"/>
    <property type="molecule type" value="Genomic_DNA"/>
</dbReference>
<dbReference type="Gene3D" id="2.40.160.50">
    <property type="entry name" value="membrane protein fhac: a member of the omp85/tpsb transporter family"/>
    <property type="match status" value="1"/>
</dbReference>
<keyword evidence="2" id="KW-1185">Reference proteome</keyword>
<dbReference type="AlphaFoldDB" id="A0A4R6T4I8"/>
<proteinExistence type="predicted"/>
<gene>
    <name evidence="1" type="ORF">DFQ04_2749</name>
</gene>
<dbReference type="RefSeq" id="WP_133556710.1">
    <property type="nucleotide sequence ID" value="NZ_SNYF01000007.1"/>
</dbReference>
<name>A0A4R6T4I8_9BACT</name>
<organism evidence="1 2">
    <name type="scientific">Algoriphagus boseongensis</name>
    <dbReference type="NCBI Taxonomy" id="1442587"/>
    <lineage>
        <taxon>Bacteria</taxon>
        <taxon>Pseudomonadati</taxon>
        <taxon>Bacteroidota</taxon>
        <taxon>Cytophagia</taxon>
        <taxon>Cytophagales</taxon>
        <taxon>Cyclobacteriaceae</taxon>
        <taxon>Algoriphagus</taxon>
    </lineage>
</organism>
<accession>A0A4R6T4I8</accession>
<evidence type="ECO:0000313" key="2">
    <source>
        <dbReference type="Proteomes" id="UP000294535"/>
    </source>
</evidence>
<sequence>MKSWIITLFGLLLGTLTLAQEVKTKSRPSLKDTLDGKFDFSSFLLDANGFIPVPQLITEPALGGIGMLIAPLFIQPNKHPFPDRYTPPTLTAVAGMYTANKSWFVGGFRAGTVTKHYLRYTVFAGYGTINMNLYRDLPILGETEFAFKFKTLPIYGKLIKRIGKSDFYAGMQYLYLNTEVIPEFLASGESLPDFIEEGSLKTRQSTPGIILQLDKRDNIFTPDKGTYFQANFNVNADWTGSDYTNQAFKAYILQYFQLQKKWISGFRAETKQQFGDVPFFLESSINLRGVPAGRYQGTSTYLVETEQRYDFSLRWSGIAFAGTGKAVSPRSTFADSPWIYNYGAGVRYLVARAFKIRMGLDIAFSNDNFGYYIVFGSAWR</sequence>